<dbReference type="Pfam" id="PF01966">
    <property type="entry name" value="HD"/>
    <property type="match status" value="1"/>
</dbReference>
<reference evidence="3" key="4">
    <citation type="submission" date="2016-09" db="EMBL/GenBank/DDBJ databases">
        <authorList>
            <person name="Pfeiffer F."/>
        </authorList>
    </citation>
    <scope>NUCLEOTIDE SEQUENCE</scope>
    <source>
        <strain evidence="3">ATCC 43099</strain>
    </source>
</reference>
<accession>D3SRR0</accession>
<dbReference type="InterPro" id="IPR006674">
    <property type="entry name" value="HD_domain"/>
</dbReference>
<dbReference type="PATRIC" id="fig|547559.17.peg.905"/>
<evidence type="ECO:0000259" key="2">
    <source>
        <dbReference type="Pfam" id="PF01966"/>
    </source>
</evidence>
<dbReference type="CDD" id="cd00077">
    <property type="entry name" value="HDc"/>
    <property type="match status" value="1"/>
</dbReference>
<evidence type="ECO:0000313" key="5">
    <source>
        <dbReference type="Proteomes" id="UP000001879"/>
    </source>
</evidence>
<evidence type="ECO:0000313" key="3">
    <source>
        <dbReference type="EMBL" id="ADD06684.1"/>
    </source>
</evidence>
<dbReference type="InterPro" id="IPR039967">
    <property type="entry name" value="MJ1020-like"/>
</dbReference>
<feature type="domain" description="HD" evidence="2">
    <location>
        <begin position="115"/>
        <end position="202"/>
    </location>
</feature>
<keyword evidence="5" id="KW-1185">Reference proteome</keyword>
<dbReference type="STRING" id="547559.Nmag_3132"/>
<dbReference type="GeneID" id="8825992"/>
<evidence type="ECO:0000313" key="6">
    <source>
        <dbReference type="Proteomes" id="UP000011543"/>
    </source>
</evidence>
<dbReference type="InterPro" id="IPR003607">
    <property type="entry name" value="HD/PDEase_dom"/>
</dbReference>
<dbReference type="EMBL" id="AOHS01000023">
    <property type="protein sequence ID" value="ELY31855.1"/>
    <property type="molecule type" value="Genomic_DNA"/>
</dbReference>
<reference evidence="4 6" key="3">
    <citation type="journal article" date="2014" name="PLoS Genet.">
        <title>Phylogenetically driven sequencing of extremely halophilic archaea reveals strategies for static and dynamic osmo-response.</title>
        <authorList>
            <person name="Becker E.A."/>
            <person name="Seitzer P.M."/>
            <person name="Tritt A."/>
            <person name="Larsen D."/>
            <person name="Krusor M."/>
            <person name="Yao A.I."/>
            <person name="Wu D."/>
            <person name="Madern D."/>
            <person name="Eisen J.A."/>
            <person name="Darling A.E."/>
            <person name="Facciotti M.T."/>
        </authorList>
    </citation>
    <scope>NUCLEOTIDE SEQUENCE [LARGE SCALE GENOMIC DNA]</scope>
    <source>
        <strain evidence="6">ATCC 43099 / DSM 3394 / CCM 3739 / CIP 104546 / IAM 13178 / JCM 8861 / NBRC 102185 / NCIMB 2190 / MS3</strain>
        <strain evidence="4">MS-3</strain>
    </source>
</reference>
<evidence type="ECO:0000313" key="4">
    <source>
        <dbReference type="EMBL" id="ELY31855.1"/>
    </source>
</evidence>
<dbReference type="SUPFAM" id="SSF109604">
    <property type="entry name" value="HD-domain/PDEase-like"/>
    <property type="match status" value="1"/>
</dbReference>
<evidence type="ECO:0000256" key="1">
    <source>
        <dbReference type="SAM" id="MobiDB-lite"/>
    </source>
</evidence>
<dbReference type="RefSeq" id="WP_004214576.1">
    <property type="nucleotide sequence ID" value="NC_013922.1"/>
</dbReference>
<dbReference type="HOGENOM" id="CLU_068640_1_0_2"/>
<keyword evidence="3" id="KW-0378">Hydrolase</keyword>
<dbReference type="PaxDb" id="547559-Nmag_3132"/>
<name>D3SRR0_NATMM</name>
<dbReference type="eggNOG" id="arCOG04230">
    <property type="taxonomic scope" value="Archaea"/>
</dbReference>
<gene>
    <name evidence="3" type="ordered locus">Nmag_3132</name>
    <name evidence="4" type="ORF">C500_04738</name>
</gene>
<dbReference type="Proteomes" id="UP000001879">
    <property type="component" value="Chromosome"/>
</dbReference>
<feature type="region of interest" description="Disordered" evidence="1">
    <location>
        <begin position="1"/>
        <end position="40"/>
    </location>
</feature>
<dbReference type="EMBL" id="CP001932">
    <property type="protein sequence ID" value="ADD06684.1"/>
    <property type="molecule type" value="Genomic_DNA"/>
</dbReference>
<sequence>MTDTPTPDSDETYESGAGTGSDTDTGNDNGSRIYTPDADHNFPDDKLNAVLEYIDADEEIQTYLEAQNVNAVDRMRYNDHGKKHIEIVRNRALCLYDLLKAGNVDFNGARQQGLAEEDESVIIALAATLHDVGHVVHRDEHVYYSIPIAADILDRVLPEFYDLADQVRVKGEVLHAILCHHTAETPLTTEAGVIRVSDALDMESGRSRIPYEHGGRGINTLSSQAIKRVSLYEGESSPVMVEIAMTNAAGVYQVDNLLKAKLRDSGLEDHVRIVAVNTNENHEQLVERIEL</sequence>
<feature type="compositionally biased region" description="Low complexity" evidence="1">
    <location>
        <begin position="20"/>
        <end position="31"/>
    </location>
</feature>
<dbReference type="PANTHER" id="PTHR40517">
    <property type="entry name" value="METAL-DEPENDENT PHOSPHOHYDROLASE, HD SUPERFAMILY-RELATED"/>
    <property type="match status" value="1"/>
</dbReference>
<dbReference type="AlphaFoldDB" id="D3SRR0"/>
<reference evidence="3 5" key="2">
    <citation type="journal article" date="2012" name="BMC Genomics">
        <title>A comparative genomics perspective on the genetic content of the alkaliphilic haloarchaeon Natrialba magadii ATCC 43099T.</title>
        <authorList>
            <person name="Siddaramappa S."/>
            <person name="Challacombe J.F."/>
            <person name="Decastro R.E."/>
            <person name="Pfeiffer F."/>
            <person name="Sastre D.E."/>
            <person name="Gimenez M.I."/>
            <person name="Paggi R.A."/>
            <person name="Detter J.C."/>
            <person name="Davenport K.W."/>
            <person name="Goodwin L.A."/>
            <person name="Kyrpides N."/>
            <person name="Tapia R."/>
            <person name="Pitluck S."/>
            <person name="Lucas S."/>
            <person name="Woyke T."/>
            <person name="Maupin-Furlow J.A."/>
        </authorList>
    </citation>
    <scope>NUCLEOTIDE SEQUENCE [LARGE SCALE GENOMIC DNA]</scope>
    <source>
        <strain evidence="3">ATCC 43099</strain>
        <strain evidence="5">ATCC 43099 / DSM 3394 / CCM 3739 / CIP 104546 / IAM 13178 / JCM 8861 / NBRC 102185 / NCIMB 2190 / MS3</strain>
    </source>
</reference>
<protein>
    <submittedName>
        <fullName evidence="3">HD family hydrolase</fullName>
    </submittedName>
    <submittedName>
        <fullName evidence="4">Metal dependent phosphohydrolase</fullName>
    </submittedName>
</protein>
<dbReference type="PANTHER" id="PTHR40517:SF1">
    <property type="entry name" value="METAL-DEPENDENT PHOSPHOHYDROLASE, HD SUPERFAMILY-RELATED"/>
    <property type="match status" value="1"/>
</dbReference>
<dbReference type="GO" id="GO:0016787">
    <property type="term" value="F:hydrolase activity"/>
    <property type="evidence" value="ECO:0007669"/>
    <property type="project" value="UniProtKB-KW"/>
</dbReference>
<reference evidence="5" key="1">
    <citation type="submission" date="2010-02" db="EMBL/GenBank/DDBJ databases">
        <title>Complete sequence of chromosome of Natrialba magadii ATCC 43099.</title>
        <authorList>
            <consortium name="US DOE Joint Genome Institute"/>
            <person name="Lucas S."/>
            <person name="Copeland A."/>
            <person name="Lapidus A."/>
            <person name="Cheng J.-F."/>
            <person name="Bruce D."/>
            <person name="Goodwin L."/>
            <person name="Pitluck S."/>
            <person name="Davenport K."/>
            <person name="Saunders E."/>
            <person name="Detter J.C."/>
            <person name="Han C."/>
            <person name="Tapia R."/>
            <person name="Land M."/>
            <person name="Hauser L."/>
            <person name="Kyrpides N."/>
            <person name="Mikhailova N."/>
            <person name="De Castro R.E."/>
            <person name="Maupin-Furlow J.A."/>
            <person name="Woyke T."/>
        </authorList>
    </citation>
    <scope>NUCLEOTIDE SEQUENCE [LARGE SCALE GENOMIC DNA]</scope>
    <source>
        <strain evidence="5">ATCC 43099 / DSM 3394 / CCM 3739 / CIP 104546 / IAM 13178 / JCM 8861 / NBRC 102185 / NCIMB 2190 / MS3</strain>
    </source>
</reference>
<dbReference type="Proteomes" id="UP000011543">
    <property type="component" value="Unassembled WGS sequence"/>
</dbReference>
<dbReference type="KEGG" id="nmg:Nmag_3132"/>
<proteinExistence type="predicted"/>
<organism evidence="3 5">
    <name type="scientific">Natrialba magadii (strain ATCC 43099 / DSM 3394 / CCM 3739 / CIP 104546 / IAM 13178 / JCM 8861 / NBRC 102185 / NCIMB 2190 / MS3)</name>
    <name type="common">Natronobacterium magadii</name>
    <dbReference type="NCBI Taxonomy" id="547559"/>
    <lineage>
        <taxon>Archaea</taxon>
        <taxon>Methanobacteriati</taxon>
        <taxon>Methanobacteriota</taxon>
        <taxon>Stenosarchaea group</taxon>
        <taxon>Halobacteria</taxon>
        <taxon>Halobacteriales</taxon>
        <taxon>Natrialbaceae</taxon>
        <taxon>Natrialba</taxon>
    </lineage>
</organism>
<dbReference type="Gene3D" id="1.10.3210.10">
    <property type="entry name" value="Hypothetical protein af1432"/>
    <property type="match status" value="1"/>
</dbReference>